<keyword evidence="2" id="KW-0472">Membrane</keyword>
<reference evidence="4" key="1">
    <citation type="journal article" date="2024" name="Int. J. Syst. Evol. Microbiol.">
        <title>Methylomarinovum tepidoasis sp. nov., a moderately thermophilic methanotroph of the family Methylothermaceae isolated from a deep-sea hydrothermal field.</title>
        <authorList>
            <person name="Hirayama H."/>
            <person name="Takaki Y."/>
            <person name="Abe M."/>
            <person name="Miyazaki M."/>
            <person name="Uematsu K."/>
            <person name="Matsui Y."/>
            <person name="Takai K."/>
        </authorList>
    </citation>
    <scope>NUCLEOTIDE SEQUENCE [LARGE SCALE GENOMIC DNA]</scope>
    <source>
        <strain evidence="4">IT-9</strain>
    </source>
</reference>
<sequence length="354" mass="40522">MLLIASFAFPPSLQRFWHWWRQQLAALIPETLRRRWPKAERYFITFTLEGEMEILRQTGDDRPLQPVAHDGKADAEGRYSLLLQPGQCLLRRTVLPAAARKNLNQVIRFEIDRHTPFAADQVHFDTRIVEQANAKIVVELIVVPRQVLDPLLALAGEAGLNIDDIAVLDHGRPRTGLALLPEGRSDQRPRWSRYLNLALGALLLALIAAALLLPVLFQQRQIDILERQVAKARKAAIRATDIQQRLTELKRQSRFLVDKKLQTPALTQLLEDLSRRLPDDTWLTQLRYRDGQLHIDGQSPAASKLVKLLEDSPYFDNVHFISPITQDRRSGLERFRISMDVHHGPDKTPESKSE</sequence>
<dbReference type="InterPro" id="IPR043129">
    <property type="entry name" value="ATPase_NBD"/>
</dbReference>
<dbReference type="AlphaFoldDB" id="A0AAU9C8S8"/>
<feature type="transmembrane region" description="Helical" evidence="2">
    <location>
        <begin position="194"/>
        <end position="217"/>
    </location>
</feature>
<protein>
    <submittedName>
        <fullName evidence="3">General secretion pathway protein L</fullName>
    </submittedName>
</protein>
<evidence type="ECO:0000256" key="1">
    <source>
        <dbReference type="SAM" id="Coils"/>
    </source>
</evidence>
<keyword evidence="2" id="KW-0812">Transmembrane</keyword>
<dbReference type="InterPro" id="IPR052534">
    <property type="entry name" value="Extracell_DNA_Util/SecSys_Comp"/>
</dbReference>
<keyword evidence="4" id="KW-1185">Reference proteome</keyword>
<accession>A0AAU9C8S8</accession>
<evidence type="ECO:0000313" key="3">
    <source>
        <dbReference type="EMBL" id="BCX82424.1"/>
    </source>
</evidence>
<name>A0AAU9C8S8_9GAMM</name>
<dbReference type="PANTHER" id="PTHR40278:SF1">
    <property type="entry name" value="DNA UTILIZATION PROTEIN HOFN"/>
    <property type="match status" value="1"/>
</dbReference>
<feature type="coiled-coil region" evidence="1">
    <location>
        <begin position="215"/>
        <end position="252"/>
    </location>
</feature>
<keyword evidence="1" id="KW-0175">Coiled coil</keyword>
<organism evidence="3 4">
    <name type="scientific">Methylomarinovum caldicuralii</name>
    <dbReference type="NCBI Taxonomy" id="438856"/>
    <lineage>
        <taxon>Bacteria</taxon>
        <taxon>Pseudomonadati</taxon>
        <taxon>Pseudomonadota</taxon>
        <taxon>Gammaproteobacteria</taxon>
        <taxon>Methylococcales</taxon>
        <taxon>Methylothermaceae</taxon>
        <taxon>Methylomarinovum</taxon>
    </lineage>
</organism>
<dbReference type="Proteomes" id="UP001321825">
    <property type="component" value="Chromosome"/>
</dbReference>
<dbReference type="Gene3D" id="3.30.420.380">
    <property type="match status" value="1"/>
</dbReference>
<dbReference type="SUPFAM" id="SSF53067">
    <property type="entry name" value="Actin-like ATPase domain"/>
    <property type="match status" value="1"/>
</dbReference>
<evidence type="ECO:0000313" key="4">
    <source>
        <dbReference type="Proteomes" id="UP001321825"/>
    </source>
</evidence>
<gene>
    <name evidence="3" type="ORF">MIT9_P2010</name>
</gene>
<dbReference type="PANTHER" id="PTHR40278">
    <property type="entry name" value="DNA UTILIZATION PROTEIN HOFN"/>
    <property type="match status" value="1"/>
</dbReference>
<dbReference type="KEGG" id="mcau:MIT9_P2010"/>
<dbReference type="EMBL" id="AP024714">
    <property type="protein sequence ID" value="BCX82424.1"/>
    <property type="molecule type" value="Genomic_DNA"/>
</dbReference>
<dbReference type="Pfam" id="PF05137">
    <property type="entry name" value="PilN"/>
    <property type="match status" value="1"/>
</dbReference>
<dbReference type="RefSeq" id="WP_317704827.1">
    <property type="nucleotide sequence ID" value="NZ_AP024714.1"/>
</dbReference>
<keyword evidence="2" id="KW-1133">Transmembrane helix</keyword>
<proteinExistence type="predicted"/>
<dbReference type="InterPro" id="IPR007813">
    <property type="entry name" value="PilN"/>
</dbReference>
<evidence type="ECO:0000256" key="2">
    <source>
        <dbReference type="SAM" id="Phobius"/>
    </source>
</evidence>